<dbReference type="Proteomes" id="UP001500909">
    <property type="component" value="Unassembled WGS sequence"/>
</dbReference>
<dbReference type="RefSeq" id="WP_346099671.1">
    <property type="nucleotide sequence ID" value="NZ_BAAABY010000055.1"/>
</dbReference>
<dbReference type="EMBL" id="BAAABY010000055">
    <property type="protein sequence ID" value="GAA0495866.1"/>
    <property type="molecule type" value="Genomic_DNA"/>
</dbReference>
<keyword evidence="2" id="KW-1133">Transmembrane helix</keyword>
<dbReference type="SMART" id="SM00458">
    <property type="entry name" value="RICIN"/>
    <property type="match status" value="1"/>
</dbReference>
<dbReference type="InterPro" id="IPR000772">
    <property type="entry name" value="Ricin_B_lectin"/>
</dbReference>
<keyword evidence="2" id="KW-0472">Membrane</keyword>
<evidence type="ECO:0000256" key="1">
    <source>
        <dbReference type="SAM" id="MobiDB-lite"/>
    </source>
</evidence>
<dbReference type="PROSITE" id="PS50231">
    <property type="entry name" value="RICIN_B_LECTIN"/>
    <property type="match status" value="1"/>
</dbReference>
<evidence type="ECO:0000313" key="4">
    <source>
        <dbReference type="EMBL" id="GAA0495866.1"/>
    </source>
</evidence>
<feature type="compositionally biased region" description="Low complexity" evidence="1">
    <location>
        <begin position="270"/>
        <end position="291"/>
    </location>
</feature>
<protein>
    <submittedName>
        <fullName evidence="4">Ricin-type beta-trefoil lectin domain protein</fullName>
    </submittedName>
</protein>
<dbReference type="InterPro" id="IPR035992">
    <property type="entry name" value="Ricin_B-like_lectins"/>
</dbReference>
<sequence length="467" mass="50944">MSIWTSLEPSSATVDPGSTASVRLRLRNTGDVVDEYRFVPVGDIAPYTTVEPASVRLYPGTTGTVELTFAPPRTPDAAAGPHPFGVQVVPTEHPEATTVIEGNVTVTPFTEIRAELVPHTVKGRFRGRPKLAVDNLGNTKLTASIAGGDRSDELSYDLRPANVQIEPGRAAFVDAVLKPRQITWAGTKQQRPYSLAIRRSGSEPTAVDGTYVQRSVFPYWLMTLLGLLLALTITGLILWFTYQAPVNSLAQEKPSDDAGVALPKEPPAQPTQQAPTPEKTQEQQTQAPQQPADDKPAGGGGGGGAPDDGMPVNRTKILIKNFTNGTCADLPTFEAKDGGPVHQSNCNNSPDDNQLWTLDKKFDHGGPNGAALFTIRNVKDNLCMDLPGKGGAPAAARVDEWRCDGSKDDNQLWWVEKRTENRWWIHNFASGNMCLDSQDRDNDDRNLSVWHCQAEDQNNHQWLFTPH</sequence>
<feature type="transmembrane region" description="Helical" evidence="2">
    <location>
        <begin position="219"/>
        <end position="242"/>
    </location>
</feature>
<dbReference type="Pfam" id="PF14200">
    <property type="entry name" value="RicinB_lectin_2"/>
    <property type="match status" value="1"/>
</dbReference>
<dbReference type="CDD" id="cd00161">
    <property type="entry name" value="beta-trefoil_Ricin-like"/>
    <property type="match status" value="1"/>
</dbReference>
<feature type="compositionally biased region" description="Gly residues" evidence="1">
    <location>
        <begin position="297"/>
        <end position="306"/>
    </location>
</feature>
<dbReference type="SUPFAM" id="SSF50370">
    <property type="entry name" value="Ricin B-like lectins"/>
    <property type="match status" value="1"/>
</dbReference>
<feature type="domain" description="Ricin B lectin" evidence="3">
    <location>
        <begin position="314"/>
        <end position="465"/>
    </location>
</feature>
<organism evidence="4 5">
    <name type="scientific">Streptomyces olivaceiscleroticus</name>
    <dbReference type="NCBI Taxonomy" id="68245"/>
    <lineage>
        <taxon>Bacteria</taxon>
        <taxon>Bacillati</taxon>
        <taxon>Actinomycetota</taxon>
        <taxon>Actinomycetes</taxon>
        <taxon>Kitasatosporales</taxon>
        <taxon>Streptomycetaceae</taxon>
        <taxon>Streptomyces</taxon>
    </lineage>
</organism>
<reference evidence="4 5" key="1">
    <citation type="journal article" date="2019" name="Int. J. Syst. Evol. Microbiol.">
        <title>The Global Catalogue of Microorganisms (GCM) 10K type strain sequencing project: providing services to taxonomists for standard genome sequencing and annotation.</title>
        <authorList>
            <consortium name="The Broad Institute Genomics Platform"/>
            <consortium name="The Broad Institute Genome Sequencing Center for Infectious Disease"/>
            <person name="Wu L."/>
            <person name="Ma J."/>
        </authorList>
    </citation>
    <scope>NUCLEOTIDE SEQUENCE [LARGE SCALE GENOMIC DNA]</scope>
    <source>
        <strain evidence="4 5">JCM 4805</strain>
    </source>
</reference>
<keyword evidence="5" id="KW-1185">Reference proteome</keyword>
<feature type="region of interest" description="Disordered" evidence="1">
    <location>
        <begin position="253"/>
        <end position="312"/>
    </location>
</feature>
<evidence type="ECO:0000313" key="5">
    <source>
        <dbReference type="Proteomes" id="UP001500909"/>
    </source>
</evidence>
<gene>
    <name evidence="4" type="ORF">GCM10010361_71640</name>
</gene>
<dbReference type="Gene3D" id="2.80.10.50">
    <property type="match status" value="1"/>
</dbReference>
<accession>A0ABN1BE23</accession>
<keyword evidence="2" id="KW-0812">Transmembrane</keyword>
<comment type="caution">
    <text evidence="4">The sequence shown here is derived from an EMBL/GenBank/DDBJ whole genome shotgun (WGS) entry which is preliminary data.</text>
</comment>
<name>A0ABN1BE23_9ACTN</name>
<evidence type="ECO:0000259" key="3">
    <source>
        <dbReference type="SMART" id="SM00458"/>
    </source>
</evidence>
<evidence type="ECO:0000256" key="2">
    <source>
        <dbReference type="SAM" id="Phobius"/>
    </source>
</evidence>
<proteinExistence type="predicted"/>